<protein>
    <recommendedName>
        <fullName evidence="3">Ig-like domain-containing protein</fullName>
    </recommendedName>
</protein>
<keyword evidence="1" id="KW-0472">Membrane</keyword>
<dbReference type="EMBL" id="JAVHJS010000017">
    <property type="protein sequence ID" value="KAK2831802.1"/>
    <property type="molecule type" value="Genomic_DNA"/>
</dbReference>
<dbReference type="InterPro" id="IPR036179">
    <property type="entry name" value="Ig-like_dom_sf"/>
</dbReference>
<gene>
    <name evidence="4" type="ORF">Q7C36_016888</name>
</gene>
<dbReference type="InterPro" id="IPR013783">
    <property type="entry name" value="Ig-like_fold"/>
</dbReference>
<reference evidence="4" key="1">
    <citation type="submission" date="2023-08" db="EMBL/GenBank/DDBJ databases">
        <title>Pelteobagrus vachellii genome.</title>
        <authorList>
            <person name="Liu H."/>
        </authorList>
    </citation>
    <scope>NUCLEOTIDE SEQUENCE</scope>
    <source>
        <strain evidence="4">PRFRI_2022a</strain>
        <tissue evidence="4">Muscle</tissue>
    </source>
</reference>
<proteinExistence type="predicted"/>
<keyword evidence="1" id="KW-0812">Transmembrane</keyword>
<dbReference type="AlphaFoldDB" id="A0AA88M8E9"/>
<dbReference type="Proteomes" id="UP001187315">
    <property type="component" value="Unassembled WGS sequence"/>
</dbReference>
<comment type="caution">
    <text evidence="4">The sequence shown here is derived from an EMBL/GenBank/DDBJ whole genome shotgun (WGS) entry which is preliminary data.</text>
</comment>
<evidence type="ECO:0000256" key="2">
    <source>
        <dbReference type="SAM" id="SignalP"/>
    </source>
</evidence>
<keyword evidence="5" id="KW-1185">Reference proteome</keyword>
<feature type="domain" description="Ig-like" evidence="3">
    <location>
        <begin position="13"/>
        <end position="115"/>
    </location>
</feature>
<sequence length="191" mass="21613">MCFFVVIVLVLFPFSLQEECLLSILMSHNGCVNVELGQHFNLTCTFTCCTAADRVQMWKNNWLLTELSLSRDYSESKHTIVLFLLIPAVQHNDSGQYKCQNDQQESISSATVNVVDRDEHTVTDKHNITVDRDEHTVTDKHNITGTPILEVKSTCSTTGSWNDPLWYLLCKTVLFLICLLSVVLKKACSNP</sequence>
<dbReference type="InterPro" id="IPR007110">
    <property type="entry name" value="Ig-like_dom"/>
</dbReference>
<feature type="transmembrane region" description="Helical" evidence="1">
    <location>
        <begin position="165"/>
        <end position="184"/>
    </location>
</feature>
<feature type="chain" id="PRO_5041720379" description="Ig-like domain-containing protein" evidence="2">
    <location>
        <begin position="18"/>
        <end position="191"/>
    </location>
</feature>
<dbReference type="PROSITE" id="PS50835">
    <property type="entry name" value="IG_LIKE"/>
    <property type="match status" value="1"/>
</dbReference>
<evidence type="ECO:0000256" key="1">
    <source>
        <dbReference type="SAM" id="Phobius"/>
    </source>
</evidence>
<keyword evidence="2" id="KW-0732">Signal</keyword>
<dbReference type="Gene3D" id="2.60.40.10">
    <property type="entry name" value="Immunoglobulins"/>
    <property type="match status" value="1"/>
</dbReference>
<feature type="signal peptide" evidence="2">
    <location>
        <begin position="1"/>
        <end position="17"/>
    </location>
</feature>
<keyword evidence="1" id="KW-1133">Transmembrane helix</keyword>
<evidence type="ECO:0000313" key="4">
    <source>
        <dbReference type="EMBL" id="KAK2831802.1"/>
    </source>
</evidence>
<evidence type="ECO:0000259" key="3">
    <source>
        <dbReference type="PROSITE" id="PS50835"/>
    </source>
</evidence>
<organism evidence="4 5">
    <name type="scientific">Tachysurus vachellii</name>
    <name type="common">Darkbarbel catfish</name>
    <name type="synonym">Pelteobagrus vachellii</name>
    <dbReference type="NCBI Taxonomy" id="175792"/>
    <lineage>
        <taxon>Eukaryota</taxon>
        <taxon>Metazoa</taxon>
        <taxon>Chordata</taxon>
        <taxon>Craniata</taxon>
        <taxon>Vertebrata</taxon>
        <taxon>Euteleostomi</taxon>
        <taxon>Actinopterygii</taxon>
        <taxon>Neopterygii</taxon>
        <taxon>Teleostei</taxon>
        <taxon>Ostariophysi</taxon>
        <taxon>Siluriformes</taxon>
        <taxon>Bagridae</taxon>
        <taxon>Tachysurus</taxon>
    </lineage>
</organism>
<evidence type="ECO:0000313" key="5">
    <source>
        <dbReference type="Proteomes" id="UP001187315"/>
    </source>
</evidence>
<dbReference type="SUPFAM" id="SSF48726">
    <property type="entry name" value="Immunoglobulin"/>
    <property type="match status" value="1"/>
</dbReference>
<name>A0AA88M8E9_TACVA</name>
<accession>A0AA88M8E9</accession>